<sequence length="273" mass="30331">MALTSSLPYLLSELKRIFKECKVTVLNMFSSFMAGVIKEARKDHKLLPMLQTFDACAYGGLPLEDTEAIWARGQGINLVDLFASTGVGYVTVSGAPINAANGAPTEKLVELAVPKHAPECPHPSLCDPTTGDFITGDVFLEVGADRYISKGRNDDWIKMEISLRCDTRSIENNAFETRGKDLISAAVVIGAARLSPDLFVEAKQTEGHDELQAEVLGRITPFHERRYKHERILDSRLIIVLSNATLPRTAKGSISRKVVERKFKEKRYPRKRT</sequence>
<proteinExistence type="predicted"/>
<dbReference type="EMBL" id="CM000584">
    <property type="protein sequence ID" value="EWG53350.1"/>
    <property type="molecule type" value="Genomic_DNA"/>
</dbReference>
<dbReference type="OrthoDB" id="429813at2759"/>
<dbReference type="EMBL" id="DS022258">
    <property type="protein sequence ID" value="EWG53350.1"/>
    <property type="molecule type" value="Genomic_DNA"/>
</dbReference>
<accession>W7MZR3</accession>
<dbReference type="Pfam" id="PF23562">
    <property type="entry name" value="AMP-binding_C_3"/>
    <property type="match status" value="1"/>
</dbReference>
<dbReference type="Proteomes" id="UP000009096">
    <property type="component" value="Chromosome 7"/>
</dbReference>
<evidence type="ECO:0000313" key="1">
    <source>
        <dbReference type="EMBL" id="EWG53350.1"/>
    </source>
</evidence>
<organism evidence="1 2">
    <name type="scientific">Gibberella moniliformis (strain M3125 / FGSC 7600)</name>
    <name type="common">Maize ear and stalk rot fungus</name>
    <name type="synonym">Fusarium verticillioides</name>
    <dbReference type="NCBI Taxonomy" id="334819"/>
    <lineage>
        <taxon>Eukaryota</taxon>
        <taxon>Fungi</taxon>
        <taxon>Dikarya</taxon>
        <taxon>Ascomycota</taxon>
        <taxon>Pezizomycotina</taxon>
        <taxon>Sordariomycetes</taxon>
        <taxon>Hypocreomycetidae</taxon>
        <taxon>Hypocreales</taxon>
        <taxon>Nectriaceae</taxon>
        <taxon>Fusarium</taxon>
        <taxon>Fusarium fujikuroi species complex</taxon>
    </lineage>
</organism>
<keyword evidence="2" id="KW-1185">Reference proteome</keyword>
<dbReference type="SUPFAM" id="SSF56801">
    <property type="entry name" value="Acetyl-CoA synthetase-like"/>
    <property type="match status" value="1"/>
</dbReference>
<dbReference type="RefSeq" id="XP_018759541.1">
    <property type="nucleotide sequence ID" value="XM_018906365.1"/>
</dbReference>
<dbReference type="VEuPathDB" id="FungiDB:FVEG_17096"/>
<dbReference type="GeneID" id="30073972"/>
<evidence type="ECO:0000313" key="2">
    <source>
        <dbReference type="Proteomes" id="UP000009096"/>
    </source>
</evidence>
<dbReference type="STRING" id="334819.W7MZR3"/>
<gene>
    <name evidence="1" type="ORF">FVEG_17096</name>
</gene>
<dbReference type="KEGG" id="fvr:FVEG_17096"/>
<reference evidence="1 2" key="1">
    <citation type="journal article" date="2010" name="Nature">
        <title>Comparative genomics reveals mobile pathogenicity chromosomes in Fusarium.</title>
        <authorList>
            <person name="Ma L.J."/>
            <person name="van der Does H.C."/>
            <person name="Borkovich K.A."/>
            <person name="Coleman J.J."/>
            <person name="Daboussi M.J."/>
            <person name="Di Pietro A."/>
            <person name="Dufresne M."/>
            <person name="Freitag M."/>
            <person name="Grabherr M."/>
            <person name="Henrissat B."/>
            <person name="Houterman P.M."/>
            <person name="Kang S."/>
            <person name="Shim W.B."/>
            <person name="Woloshuk C."/>
            <person name="Xie X."/>
            <person name="Xu J.R."/>
            <person name="Antoniw J."/>
            <person name="Baker S.E."/>
            <person name="Bluhm B.H."/>
            <person name="Breakspear A."/>
            <person name="Brown D.W."/>
            <person name="Butchko R.A."/>
            <person name="Chapman S."/>
            <person name="Coulson R."/>
            <person name="Coutinho P.M."/>
            <person name="Danchin E.G."/>
            <person name="Diener A."/>
            <person name="Gale L.R."/>
            <person name="Gardiner D.M."/>
            <person name="Goff S."/>
            <person name="Hammond-Kosack K.E."/>
            <person name="Hilburn K."/>
            <person name="Hua-Van A."/>
            <person name="Jonkers W."/>
            <person name="Kazan K."/>
            <person name="Kodira C.D."/>
            <person name="Koehrsen M."/>
            <person name="Kumar L."/>
            <person name="Lee Y.H."/>
            <person name="Li L."/>
            <person name="Manners J.M."/>
            <person name="Miranda-Saavedra D."/>
            <person name="Mukherjee M."/>
            <person name="Park G."/>
            <person name="Park J."/>
            <person name="Park S.Y."/>
            <person name="Proctor R.H."/>
            <person name="Regev A."/>
            <person name="Ruiz-Roldan M.C."/>
            <person name="Sain D."/>
            <person name="Sakthikumar S."/>
            <person name="Sykes S."/>
            <person name="Schwartz D.C."/>
            <person name="Turgeon B.G."/>
            <person name="Wapinski I."/>
            <person name="Yoder O."/>
            <person name="Young S."/>
            <person name="Zeng Q."/>
            <person name="Zhou S."/>
            <person name="Galagan J."/>
            <person name="Cuomo C.A."/>
            <person name="Kistler H.C."/>
            <person name="Rep M."/>
        </authorList>
    </citation>
    <scope>NUCLEOTIDE SEQUENCE [LARGE SCALE GENOMIC DNA]</scope>
    <source>
        <strain evidence="2">M3125 / FGSC 7600</strain>
    </source>
</reference>
<name>W7MZR3_GIBM7</name>
<evidence type="ECO:0008006" key="3">
    <source>
        <dbReference type="Google" id="ProtNLM"/>
    </source>
</evidence>
<protein>
    <recommendedName>
        <fullName evidence="3">AMP-dependent synthetase/ligase domain-containing protein</fullName>
    </recommendedName>
</protein>
<dbReference type="AlphaFoldDB" id="W7MZR3"/>